<keyword evidence="5 12" id="KW-0812">Transmembrane</keyword>
<keyword evidence="4" id="KW-0433">Leucine-rich repeat</keyword>
<dbReference type="InterPro" id="IPR046956">
    <property type="entry name" value="RLP23-like"/>
</dbReference>
<dbReference type="Pfam" id="PF13855">
    <property type="entry name" value="LRR_8"/>
    <property type="match status" value="1"/>
</dbReference>
<evidence type="ECO:0000256" key="12">
    <source>
        <dbReference type="SAM" id="Phobius"/>
    </source>
</evidence>
<evidence type="ECO:0000256" key="8">
    <source>
        <dbReference type="ARBA" id="ARBA00022989"/>
    </source>
</evidence>
<keyword evidence="9 12" id="KW-0472">Membrane</keyword>
<evidence type="ECO:0000313" key="15">
    <source>
        <dbReference type="Proteomes" id="UP000541444"/>
    </source>
</evidence>
<comment type="similarity">
    <text evidence="2">Belongs to the RLP family.</text>
</comment>
<accession>A0A7J7N366</accession>
<gene>
    <name evidence="14" type="ORF">GIB67_020422</name>
</gene>
<evidence type="ECO:0000256" key="4">
    <source>
        <dbReference type="ARBA" id="ARBA00022614"/>
    </source>
</evidence>
<dbReference type="InterPro" id="IPR018165">
    <property type="entry name" value="Ala-tRNA-synth_IIc_core"/>
</dbReference>
<evidence type="ECO:0000259" key="13">
    <source>
        <dbReference type="PROSITE" id="PS50860"/>
    </source>
</evidence>
<keyword evidence="7" id="KW-0677">Repeat</keyword>
<dbReference type="OrthoDB" id="655010at2759"/>
<comment type="caution">
    <text evidence="14">The sequence shown here is derived from an EMBL/GenBank/DDBJ whole genome shotgun (WGS) entry which is preliminary data.</text>
</comment>
<organism evidence="14 15">
    <name type="scientific">Kingdonia uniflora</name>
    <dbReference type="NCBI Taxonomy" id="39325"/>
    <lineage>
        <taxon>Eukaryota</taxon>
        <taxon>Viridiplantae</taxon>
        <taxon>Streptophyta</taxon>
        <taxon>Embryophyta</taxon>
        <taxon>Tracheophyta</taxon>
        <taxon>Spermatophyta</taxon>
        <taxon>Magnoliopsida</taxon>
        <taxon>Ranunculales</taxon>
        <taxon>Circaeasteraceae</taxon>
        <taxon>Kingdonia</taxon>
    </lineage>
</organism>
<dbReference type="InterPro" id="IPR018163">
    <property type="entry name" value="Thr/Ala-tRNA-synth_IIc_edit"/>
</dbReference>
<dbReference type="Gene3D" id="3.30.980.10">
    <property type="entry name" value="Threonyl-trna Synthetase, Chain A, domain 2"/>
    <property type="match status" value="1"/>
</dbReference>
<comment type="subcellular location">
    <subcellularLocation>
        <location evidence="1">Cell membrane</location>
        <topology evidence="1">Single-pass type I membrane protein</topology>
    </subcellularLocation>
</comment>
<dbReference type="InterPro" id="IPR055414">
    <property type="entry name" value="LRR_R13L4/SHOC2-like"/>
</dbReference>
<dbReference type="InterPro" id="IPR003591">
    <property type="entry name" value="Leu-rich_rpt_typical-subtyp"/>
</dbReference>
<evidence type="ECO:0000313" key="14">
    <source>
        <dbReference type="EMBL" id="KAF6161358.1"/>
    </source>
</evidence>
<feature type="transmembrane region" description="Helical" evidence="12">
    <location>
        <begin position="885"/>
        <end position="908"/>
    </location>
</feature>
<keyword evidence="8 12" id="KW-1133">Transmembrane helix</keyword>
<evidence type="ECO:0000256" key="9">
    <source>
        <dbReference type="ARBA" id="ARBA00023136"/>
    </source>
</evidence>
<dbReference type="PRINTS" id="PR00019">
    <property type="entry name" value="LEURICHRPT"/>
</dbReference>
<dbReference type="PROSITE" id="PS51450">
    <property type="entry name" value="LRR"/>
    <property type="match status" value="2"/>
</dbReference>
<protein>
    <recommendedName>
        <fullName evidence="13">Alanyl-transfer RNA synthetases family profile domain-containing protein</fullName>
    </recommendedName>
</protein>
<keyword evidence="6" id="KW-0732">Signal</keyword>
<dbReference type="EMBL" id="JACGCM010001130">
    <property type="protein sequence ID" value="KAF6161358.1"/>
    <property type="molecule type" value="Genomic_DNA"/>
</dbReference>
<dbReference type="InterPro" id="IPR032675">
    <property type="entry name" value="LRR_dom_sf"/>
</dbReference>
<dbReference type="SUPFAM" id="SSF55186">
    <property type="entry name" value="ThrRS/AlaRS common domain"/>
    <property type="match status" value="1"/>
</dbReference>
<evidence type="ECO:0000256" key="6">
    <source>
        <dbReference type="ARBA" id="ARBA00022729"/>
    </source>
</evidence>
<reference evidence="14 15" key="1">
    <citation type="journal article" date="2020" name="IScience">
        <title>Genome Sequencing of the Endangered Kingdonia uniflora (Circaeasteraceae, Ranunculales) Reveals Potential Mechanisms of Evolutionary Specialization.</title>
        <authorList>
            <person name="Sun Y."/>
            <person name="Deng T."/>
            <person name="Zhang A."/>
            <person name="Moore M.J."/>
            <person name="Landis J.B."/>
            <person name="Lin N."/>
            <person name="Zhang H."/>
            <person name="Zhang X."/>
            <person name="Huang J."/>
            <person name="Zhang X."/>
            <person name="Sun H."/>
            <person name="Wang H."/>
        </authorList>
    </citation>
    <scope>NUCLEOTIDE SEQUENCE [LARGE SCALE GENOMIC DNA]</scope>
    <source>
        <strain evidence="14">TB1705</strain>
        <tissue evidence="14">Leaf</tissue>
    </source>
</reference>
<dbReference type="FunFam" id="3.80.10.10:FF:000095">
    <property type="entry name" value="LRR receptor-like serine/threonine-protein kinase GSO1"/>
    <property type="match status" value="1"/>
</dbReference>
<dbReference type="SUPFAM" id="SSF52047">
    <property type="entry name" value="RNI-like"/>
    <property type="match status" value="1"/>
</dbReference>
<dbReference type="PANTHER" id="PTHR48063">
    <property type="entry name" value="LRR RECEPTOR-LIKE KINASE"/>
    <property type="match status" value="1"/>
</dbReference>
<dbReference type="GO" id="GO:0006419">
    <property type="term" value="P:alanyl-tRNA aminoacylation"/>
    <property type="evidence" value="ECO:0007669"/>
    <property type="project" value="InterPro"/>
</dbReference>
<proteinExistence type="inferred from homology"/>
<dbReference type="FunFam" id="3.80.10.10:FF:001347">
    <property type="entry name" value="LRR receptor-like serine/threonine-protein kinase GSO2"/>
    <property type="match status" value="1"/>
</dbReference>
<evidence type="ECO:0000256" key="10">
    <source>
        <dbReference type="ARBA" id="ARBA00023170"/>
    </source>
</evidence>
<feature type="domain" description="Alanyl-transfer RNA synthetases family profile" evidence="13">
    <location>
        <begin position="1"/>
        <end position="173"/>
    </location>
</feature>
<dbReference type="AlphaFoldDB" id="A0A7J7N366"/>
<dbReference type="PROSITE" id="PS50860">
    <property type="entry name" value="AA_TRNA_LIGASE_II_ALA"/>
    <property type="match status" value="1"/>
</dbReference>
<evidence type="ECO:0000256" key="2">
    <source>
        <dbReference type="ARBA" id="ARBA00009592"/>
    </source>
</evidence>
<dbReference type="Gene3D" id="3.30.54.20">
    <property type="match status" value="1"/>
</dbReference>
<dbReference type="GO" id="GO:0003676">
    <property type="term" value="F:nucleic acid binding"/>
    <property type="evidence" value="ECO:0007669"/>
    <property type="project" value="InterPro"/>
</dbReference>
<dbReference type="SMART" id="SM00369">
    <property type="entry name" value="LRR_TYP"/>
    <property type="match status" value="8"/>
</dbReference>
<sequence>MTHFDVEKCVLENGVKPKAIVEIKDVEKSLGNIFVHKGTIREGVLEVGAVVEAEVDAKLRQHAKVHRATTHLLQATLKSIIAKETSQAVSLVVFEHLRFDFNFHKPLKDNEIVEIEGMINKWIGHTTDLQTKVMPLTDAKRVRATAMFAEKYSECVVEVPSVSMELGGRTHVKAEDVTDRPDNLLEELRMMRNEMYKASAMSSKAFSIGTNDKYLNLSRAFFSGKLPRQLGNLSKLRHLDLSENRFYKDLDHLVSLDEVDNLQWLSNLSHLEHLDLSKVNLSKASNWLQAINRLPSLLELHLSDCELSHFPSLPYLNFTSLVVLDISMNNFNSSLPNWLYTFHRLKDLNLAYCKFHGTISSSIGNLTSLTRLNMEYNDLEGEIPKTLGNLCLLEVIGLQMNKFGGDVTEILASLFHCLPARLESIQLNGNQLSGLLPHQLAYLTNLKYLDLSDNAFSGPIPDSLGRLSKLEVLRIFRNSFEGVVTETHLANLTSLGVLEANSNSLALNVSPNWIPKFQLTEAHLNSWKLGPKFPAWLLTQNSLMWLDLANVNISDKIPTWFWNVSSGLSWLDLSNNQIKGKLPSMLKFHSFSTQIFLGSNHLSGSLPRLSSNVIELDLSNNHFSGNISFLLCNLPNETNNLQGVDLSENLLSGEIPQCLMYAPFLAMFHGEIPRELCHLASLQTLDIGDNKLSGTIPVCFSNLSAVATKNTYRGFPLGSGNLEETTQLAPKGFGREYSSNLLQLVTMLDLSEKSLSGEIPYELTRLLGLRFLILSRNCFTGNIPEEIGAMGLLLESLDLSRNQITGVIPQSMSNLTSLSYLDLSYNKLSGKIPTGSQLQRFTESSYVSNDGLCGPPLKEICGREGSSDTPTTEDQDGDENATMELFYLAVAPGFVLGLAGFCAVLVFMDSWKIAYFRFIEDTKDRLLACFH</sequence>
<dbReference type="GO" id="GO:0004813">
    <property type="term" value="F:alanine-tRNA ligase activity"/>
    <property type="evidence" value="ECO:0007669"/>
    <property type="project" value="InterPro"/>
</dbReference>
<dbReference type="GO" id="GO:0005886">
    <property type="term" value="C:plasma membrane"/>
    <property type="evidence" value="ECO:0007669"/>
    <property type="project" value="UniProtKB-SubCell"/>
</dbReference>
<keyword evidence="11" id="KW-0325">Glycoprotein</keyword>
<dbReference type="SUPFAM" id="SSF52058">
    <property type="entry name" value="L domain-like"/>
    <property type="match status" value="1"/>
</dbReference>
<keyword evidence="3" id="KW-1003">Cell membrane</keyword>
<dbReference type="Gene3D" id="3.80.10.10">
    <property type="entry name" value="Ribonuclease Inhibitor"/>
    <property type="match status" value="4"/>
</dbReference>
<dbReference type="InterPro" id="IPR001611">
    <property type="entry name" value="Leu-rich_rpt"/>
</dbReference>
<evidence type="ECO:0000256" key="11">
    <source>
        <dbReference type="ARBA" id="ARBA00023180"/>
    </source>
</evidence>
<evidence type="ECO:0000256" key="1">
    <source>
        <dbReference type="ARBA" id="ARBA00004251"/>
    </source>
</evidence>
<dbReference type="Pfam" id="PF00560">
    <property type="entry name" value="LRR_1"/>
    <property type="match status" value="4"/>
</dbReference>
<evidence type="ECO:0000256" key="7">
    <source>
        <dbReference type="ARBA" id="ARBA00022737"/>
    </source>
</evidence>
<dbReference type="PANTHER" id="PTHR48063:SF98">
    <property type="entry name" value="LRR RECEPTOR-LIKE SERINE_THREONINE-PROTEIN KINASE FLS2"/>
    <property type="match status" value="1"/>
</dbReference>
<name>A0A7J7N366_9MAGN</name>
<dbReference type="FunFam" id="3.80.10.10:FF:000649">
    <property type="entry name" value="Leucine Rich Repeat family protein"/>
    <property type="match status" value="1"/>
</dbReference>
<keyword evidence="15" id="KW-1185">Reference proteome</keyword>
<dbReference type="GO" id="GO:0005524">
    <property type="term" value="F:ATP binding"/>
    <property type="evidence" value="ECO:0007669"/>
    <property type="project" value="InterPro"/>
</dbReference>
<evidence type="ECO:0000256" key="3">
    <source>
        <dbReference type="ARBA" id="ARBA00022475"/>
    </source>
</evidence>
<dbReference type="Pfam" id="PF23598">
    <property type="entry name" value="LRR_14"/>
    <property type="match status" value="1"/>
</dbReference>
<dbReference type="Proteomes" id="UP000541444">
    <property type="component" value="Unassembled WGS sequence"/>
</dbReference>
<keyword evidence="10" id="KW-0675">Receptor</keyword>
<evidence type="ECO:0000256" key="5">
    <source>
        <dbReference type="ARBA" id="ARBA00022692"/>
    </source>
</evidence>